<protein>
    <recommendedName>
        <fullName evidence="1">protein adenylyltransferase</fullName>
        <ecNumber evidence="1">2.7.7.108</ecNumber>
    </recommendedName>
</protein>
<dbReference type="GeneID" id="25394481"/>
<comment type="catalytic activity">
    <reaction evidence="2">
        <text>O-(5'-adenylyl)-L-tyrosyl-[protein] + ATP = O-[5'-(adenylyl-(5'-&gt;3')-adenylyl)]-L-tyrosyl-[protein] + diphosphate</text>
        <dbReference type="Rhea" id="RHEA:66528"/>
        <dbReference type="Rhea" id="RHEA-COMP:13846"/>
        <dbReference type="Rhea" id="RHEA-COMP:17046"/>
        <dbReference type="ChEBI" id="CHEBI:30616"/>
        <dbReference type="ChEBI" id="CHEBI:33019"/>
        <dbReference type="ChEBI" id="CHEBI:83624"/>
        <dbReference type="ChEBI" id="CHEBI:167160"/>
    </reaction>
</comment>
<name>C9RE93_METVM</name>
<dbReference type="KEGG" id="mvu:Metvu_0022"/>
<dbReference type="SUPFAM" id="SSF81301">
    <property type="entry name" value="Nucleotidyltransferase"/>
    <property type="match status" value="1"/>
</dbReference>
<evidence type="ECO:0000256" key="2">
    <source>
        <dbReference type="ARBA" id="ARBA00047518"/>
    </source>
</evidence>
<accession>C9RE93</accession>
<dbReference type="RefSeq" id="WP_012819441.1">
    <property type="nucleotide sequence ID" value="NC_013407.1"/>
</dbReference>
<dbReference type="EMBL" id="CP001787">
    <property type="protein sequence ID" value="ACX71895.1"/>
    <property type="molecule type" value="Genomic_DNA"/>
</dbReference>
<reference evidence="5" key="1">
    <citation type="submission" date="2009-10" db="EMBL/GenBank/DDBJ databases">
        <title>Complete sequence of chromosome of Methanocaldococcus vulcanius M7.</title>
        <authorList>
            <consortium name="US DOE Joint Genome Institute"/>
            <person name="Lucas S."/>
            <person name="Copeland A."/>
            <person name="Lapidus A."/>
            <person name="Glavina del Rio T."/>
            <person name="Dalin E."/>
            <person name="Tice H."/>
            <person name="Bruce D."/>
            <person name="Goodwin L."/>
            <person name="Pitluck S."/>
            <person name="Lcollab F.I."/>
            <person name="Brettin T."/>
            <person name="Detter J.C."/>
            <person name="Han C."/>
            <person name="Tapia R."/>
            <person name="Kuske C.R."/>
            <person name="Schmutz J."/>
            <person name="Larimer F."/>
            <person name="Land M."/>
            <person name="Hauser L."/>
            <person name="Kyrpides N."/>
            <person name="Ovchinikova G."/>
            <person name="Sieprawska-Lupa M."/>
            <person name="Whitman W.B."/>
            <person name="Woyke T."/>
        </authorList>
    </citation>
    <scope>NUCLEOTIDE SEQUENCE [LARGE SCALE GENOMIC DNA]</scope>
    <source>
        <strain evidence="5">M7</strain>
    </source>
</reference>
<proteinExistence type="predicted"/>
<dbReference type="PANTHER" id="PTHR43449:SF1">
    <property type="entry name" value="POLYMERASE BETA NUCLEOTIDYLTRANSFERASE DOMAIN-CONTAINING PROTEIN"/>
    <property type="match status" value="1"/>
</dbReference>
<evidence type="ECO:0000313" key="5">
    <source>
        <dbReference type="EMBL" id="ACX71895.1"/>
    </source>
</evidence>
<dbReference type="CDD" id="cd05403">
    <property type="entry name" value="NT_KNTase_like"/>
    <property type="match status" value="1"/>
</dbReference>
<evidence type="ECO:0000256" key="1">
    <source>
        <dbReference type="ARBA" id="ARBA00034531"/>
    </source>
</evidence>
<evidence type="ECO:0000259" key="4">
    <source>
        <dbReference type="Pfam" id="PF01909"/>
    </source>
</evidence>
<organism evidence="5 6">
    <name type="scientific">Methanocaldococcus vulcanius (strain ATCC 700851 / DSM 12094 / M7)</name>
    <name type="common">Methanococcus vulcanius</name>
    <dbReference type="NCBI Taxonomy" id="579137"/>
    <lineage>
        <taxon>Archaea</taxon>
        <taxon>Methanobacteriati</taxon>
        <taxon>Methanobacteriota</taxon>
        <taxon>Methanomada group</taxon>
        <taxon>Methanococci</taxon>
        <taxon>Methanococcales</taxon>
        <taxon>Methanocaldococcaceae</taxon>
        <taxon>Methanocaldococcus</taxon>
    </lineage>
</organism>
<evidence type="ECO:0000256" key="3">
    <source>
        <dbReference type="ARBA" id="ARBA00048696"/>
    </source>
</evidence>
<keyword evidence="6" id="KW-1185">Reference proteome</keyword>
<dbReference type="Gene3D" id="3.30.460.10">
    <property type="entry name" value="Beta Polymerase, domain 2"/>
    <property type="match status" value="1"/>
</dbReference>
<comment type="catalytic activity">
    <reaction evidence="3">
        <text>L-tyrosyl-[protein] + ATP = O-(5'-adenylyl)-L-tyrosyl-[protein] + diphosphate</text>
        <dbReference type="Rhea" id="RHEA:54288"/>
        <dbReference type="Rhea" id="RHEA-COMP:10136"/>
        <dbReference type="Rhea" id="RHEA-COMP:13846"/>
        <dbReference type="ChEBI" id="CHEBI:30616"/>
        <dbReference type="ChEBI" id="CHEBI:33019"/>
        <dbReference type="ChEBI" id="CHEBI:46858"/>
        <dbReference type="ChEBI" id="CHEBI:83624"/>
        <dbReference type="EC" id="2.7.7.108"/>
    </reaction>
</comment>
<gene>
    <name evidence="5" type="ordered locus">Metvu_0022</name>
</gene>
<dbReference type="eggNOG" id="arCOG01195">
    <property type="taxonomic scope" value="Archaea"/>
</dbReference>
<dbReference type="AlphaFoldDB" id="C9RE93"/>
<dbReference type="InterPro" id="IPR043519">
    <property type="entry name" value="NT_sf"/>
</dbReference>
<dbReference type="InterPro" id="IPR002934">
    <property type="entry name" value="Polymerase_NTP_transf_dom"/>
</dbReference>
<evidence type="ECO:0000313" key="6">
    <source>
        <dbReference type="Proteomes" id="UP000002063"/>
    </source>
</evidence>
<feature type="domain" description="Polymerase nucleotidyl transferase" evidence="4">
    <location>
        <begin position="9"/>
        <end position="50"/>
    </location>
</feature>
<sequence length="59" mass="7142">MDFRGDEKIREFINRLKEKFKPYKIILFGSRARGDYLEESDYDLIIVSDYFKGMPFLKV</sequence>
<dbReference type="Pfam" id="PF01909">
    <property type="entry name" value="NTP_transf_2"/>
    <property type="match status" value="1"/>
</dbReference>
<dbReference type="HOGENOM" id="CLU_2949364_0_0_2"/>
<dbReference type="GO" id="GO:0070733">
    <property type="term" value="F:AMPylase activity"/>
    <property type="evidence" value="ECO:0007669"/>
    <property type="project" value="UniProtKB-EC"/>
</dbReference>
<dbReference type="OrthoDB" id="9287at2157"/>
<dbReference type="PANTHER" id="PTHR43449">
    <property type="entry name" value="NUCLEOTIDYLTRANSFERASE"/>
    <property type="match status" value="1"/>
</dbReference>
<dbReference type="EC" id="2.7.7.108" evidence="1"/>
<dbReference type="Proteomes" id="UP000002063">
    <property type="component" value="Chromosome"/>
</dbReference>
<dbReference type="STRING" id="579137.Metvu_0022"/>